<dbReference type="RefSeq" id="WP_147529269.1">
    <property type="nucleotide sequence ID" value="NZ_SAYJ01000017.1"/>
</dbReference>
<accession>A0A5C8G400</accession>
<dbReference type="AlphaFoldDB" id="A0A5C8G400"/>
<name>A0A5C8G400_9SPIR</name>
<organism evidence="5 6">
    <name type="scientific">Brachyspira aalborgi</name>
    <dbReference type="NCBI Taxonomy" id="29522"/>
    <lineage>
        <taxon>Bacteria</taxon>
        <taxon>Pseudomonadati</taxon>
        <taxon>Spirochaetota</taxon>
        <taxon>Spirochaetia</taxon>
        <taxon>Brachyspirales</taxon>
        <taxon>Brachyspiraceae</taxon>
        <taxon>Brachyspira</taxon>
    </lineage>
</organism>
<dbReference type="EMBL" id="SAYJ01000017">
    <property type="protein sequence ID" value="TXJ56357.1"/>
    <property type="molecule type" value="Genomic_DNA"/>
</dbReference>
<sequence length="597" mass="64721">MSKKEIKFMITAFRDGFQSVYGARVLSKDFMPAVEAFVNAGVKYFESGGGATFQSAFFYNNENAFDVMDSFRKTVGPDVDLQTLARGVNVVGLESQPREMIKLHADLFKKHGVTTIRNFDALNDVNNLIYSGKCIKEAGLKHQVCVTMMALPPECKGAHDSEFYAKVLKQIMDNVEYDSVCFKDASGTTTPQVVYDTVKEARKLLGSDIRIQVHSHETAGIGALQYKAAIEAGADYIDLSLAPVSGGTCQTDLIVMWHALRGTDYYFDIDIDKIRDAEEVFKDCMKDYFLPPESRTVEPMIPFAPMPGGALTANTQMMRDINVMNRFPEVIKAMTEVVEKGGFGTSVTPVSQFYFQQAFNNVMQGNWKKIADGYGKMVLGYFGKTPTTPDSEIVKIASEQLGLQPTTELAMDIDDKNPKKGRKAAEQSLKDAGIDDLSDENVFIAAACKEKGIQFLKGEAKLGIRKNVEESAKATSNEVTITIGGSSYGIKIENGKAIVDGVSYDYSIKDGISQTTSTPTQATSSGAATPVTAGLPGTVVKIVSPVGTQVSDGTTILIVEAMKMEVEIKSSVSGSVKEIKVKPGDSIVAGQELAIVG</sequence>
<dbReference type="SUPFAM" id="SSF51230">
    <property type="entry name" value="Single hybrid motif"/>
    <property type="match status" value="1"/>
</dbReference>
<dbReference type="InterPro" id="IPR000089">
    <property type="entry name" value="Biotin_lipoyl"/>
</dbReference>
<evidence type="ECO:0000256" key="2">
    <source>
        <dbReference type="SAM" id="MobiDB-lite"/>
    </source>
</evidence>
<dbReference type="CDD" id="cd06850">
    <property type="entry name" value="biotinyl_domain"/>
    <property type="match status" value="1"/>
</dbReference>
<dbReference type="Pfam" id="PF02436">
    <property type="entry name" value="PYC_OADA"/>
    <property type="match status" value="1"/>
</dbReference>
<evidence type="ECO:0000259" key="4">
    <source>
        <dbReference type="PROSITE" id="PS50991"/>
    </source>
</evidence>
<feature type="domain" description="Lipoyl-binding" evidence="3">
    <location>
        <begin position="522"/>
        <end position="597"/>
    </location>
</feature>
<dbReference type="CDD" id="cd07937">
    <property type="entry name" value="DRE_TIM_PC_TC_5S"/>
    <property type="match status" value="1"/>
</dbReference>
<dbReference type="InterPro" id="IPR001882">
    <property type="entry name" value="Biotin_BS"/>
</dbReference>
<dbReference type="GO" id="GO:0006094">
    <property type="term" value="P:gluconeogenesis"/>
    <property type="evidence" value="ECO:0007669"/>
    <property type="project" value="TreeGrafter"/>
</dbReference>
<dbReference type="SUPFAM" id="SSF51569">
    <property type="entry name" value="Aldolase"/>
    <property type="match status" value="1"/>
</dbReference>
<dbReference type="Proteomes" id="UP000325013">
    <property type="component" value="Unassembled WGS sequence"/>
</dbReference>
<dbReference type="PANTHER" id="PTHR43778">
    <property type="entry name" value="PYRUVATE CARBOXYLASE"/>
    <property type="match status" value="1"/>
</dbReference>
<dbReference type="Pfam" id="PF00364">
    <property type="entry name" value="Biotin_lipoyl"/>
    <property type="match status" value="1"/>
</dbReference>
<dbReference type="SUPFAM" id="SSF89000">
    <property type="entry name" value="post-HMGL domain-like"/>
    <property type="match status" value="1"/>
</dbReference>
<dbReference type="Pfam" id="PF00682">
    <property type="entry name" value="HMGL-like"/>
    <property type="match status" value="1"/>
</dbReference>
<dbReference type="Gene3D" id="2.40.50.100">
    <property type="match status" value="1"/>
</dbReference>
<proteinExistence type="predicted"/>
<dbReference type="InterPro" id="IPR011053">
    <property type="entry name" value="Single_hybrid_motif"/>
</dbReference>
<evidence type="ECO:0000259" key="3">
    <source>
        <dbReference type="PROSITE" id="PS50968"/>
    </source>
</evidence>
<feature type="domain" description="Pyruvate carboxyltransferase" evidence="4">
    <location>
        <begin position="6"/>
        <end position="275"/>
    </location>
</feature>
<dbReference type="OrthoDB" id="9807469at2"/>
<reference evidence="5 6" key="1">
    <citation type="journal article" date="1992" name="Lakartidningen">
        <title>[Penicillin V and not amoxicillin is the first choice preparation in acute otitis].</title>
        <authorList>
            <person name="Kamme C."/>
            <person name="Lundgren K."/>
            <person name="Prellner K."/>
        </authorList>
    </citation>
    <scope>NUCLEOTIDE SEQUENCE [LARGE SCALE GENOMIC DNA]</scope>
    <source>
        <strain evidence="5 6">PC2777IV</strain>
    </source>
</reference>
<dbReference type="InterPro" id="IPR013785">
    <property type="entry name" value="Aldolase_TIM"/>
</dbReference>
<dbReference type="InterPro" id="IPR003379">
    <property type="entry name" value="Carboxylase_cons_dom"/>
</dbReference>
<dbReference type="PROSITE" id="PS50991">
    <property type="entry name" value="PYR_CT"/>
    <property type="match status" value="1"/>
</dbReference>
<protein>
    <submittedName>
        <fullName evidence="5">Biotin attachment protein</fullName>
    </submittedName>
</protein>
<dbReference type="PROSITE" id="PS50968">
    <property type="entry name" value="BIOTINYL_LIPOYL"/>
    <property type="match status" value="1"/>
</dbReference>
<dbReference type="InterPro" id="IPR055268">
    <property type="entry name" value="PCB-like"/>
</dbReference>
<dbReference type="GO" id="GO:0004736">
    <property type="term" value="F:pyruvate carboxylase activity"/>
    <property type="evidence" value="ECO:0007669"/>
    <property type="project" value="TreeGrafter"/>
</dbReference>
<comment type="caution">
    <text evidence="5">The sequence shown here is derived from an EMBL/GenBank/DDBJ whole genome shotgun (WGS) entry which is preliminary data.</text>
</comment>
<gene>
    <name evidence="5" type="ORF">EPJ67_08920</name>
</gene>
<dbReference type="GO" id="GO:0005737">
    <property type="term" value="C:cytoplasm"/>
    <property type="evidence" value="ECO:0007669"/>
    <property type="project" value="TreeGrafter"/>
</dbReference>
<keyword evidence="1" id="KW-0092">Biotin</keyword>
<dbReference type="PROSITE" id="PS00188">
    <property type="entry name" value="BIOTIN"/>
    <property type="match status" value="1"/>
</dbReference>
<dbReference type="PANTHER" id="PTHR43778:SF2">
    <property type="entry name" value="PYRUVATE CARBOXYLASE, MITOCHONDRIAL"/>
    <property type="match status" value="1"/>
</dbReference>
<evidence type="ECO:0000313" key="5">
    <source>
        <dbReference type="EMBL" id="TXJ56357.1"/>
    </source>
</evidence>
<evidence type="ECO:0000256" key="1">
    <source>
        <dbReference type="ARBA" id="ARBA00023267"/>
    </source>
</evidence>
<feature type="compositionally biased region" description="Basic and acidic residues" evidence="2">
    <location>
        <begin position="413"/>
        <end position="427"/>
    </location>
</feature>
<feature type="region of interest" description="Disordered" evidence="2">
    <location>
        <begin position="407"/>
        <end position="427"/>
    </location>
</feature>
<evidence type="ECO:0000313" key="6">
    <source>
        <dbReference type="Proteomes" id="UP000325013"/>
    </source>
</evidence>
<dbReference type="InterPro" id="IPR000891">
    <property type="entry name" value="PYR_CT"/>
</dbReference>
<dbReference type="Gene3D" id="3.20.20.70">
    <property type="entry name" value="Aldolase class I"/>
    <property type="match status" value="1"/>
</dbReference>